<evidence type="ECO:0008006" key="3">
    <source>
        <dbReference type="Google" id="ProtNLM"/>
    </source>
</evidence>
<dbReference type="EMBL" id="KV745316">
    <property type="protein sequence ID" value="OCK75450.1"/>
    <property type="molecule type" value="Genomic_DNA"/>
</dbReference>
<evidence type="ECO:0000313" key="2">
    <source>
        <dbReference type="Proteomes" id="UP000250266"/>
    </source>
</evidence>
<gene>
    <name evidence="1" type="ORF">K432DRAFT_386206</name>
</gene>
<dbReference type="SUPFAM" id="SSF53474">
    <property type="entry name" value="alpha/beta-Hydrolases"/>
    <property type="match status" value="1"/>
</dbReference>
<evidence type="ECO:0000313" key="1">
    <source>
        <dbReference type="EMBL" id="OCK75450.1"/>
    </source>
</evidence>
<dbReference type="OrthoDB" id="1263307at2759"/>
<keyword evidence="2" id="KW-1185">Reference proteome</keyword>
<dbReference type="InterPro" id="IPR029058">
    <property type="entry name" value="AB_hydrolase_fold"/>
</dbReference>
<dbReference type="Proteomes" id="UP000250266">
    <property type="component" value="Unassembled WGS sequence"/>
</dbReference>
<protein>
    <recommendedName>
        <fullName evidence="3">AB hydrolase-1 domain-containing protein</fullName>
    </recommendedName>
</protein>
<dbReference type="AlphaFoldDB" id="A0A8E2E1C5"/>
<dbReference type="Gene3D" id="3.40.50.1820">
    <property type="entry name" value="alpha/beta hydrolase"/>
    <property type="match status" value="1"/>
</dbReference>
<sequence>MICEQDLAIPLFAQEAMVKAVKDAGGEMDAVRVNADHSPFLSKPDAVVDYLRLAAGEKVAGEK</sequence>
<proteinExistence type="predicted"/>
<name>A0A8E2E1C5_9PEZI</name>
<reference evidence="1 2" key="1">
    <citation type="journal article" date="2016" name="Nat. Commun.">
        <title>Ectomycorrhizal ecology is imprinted in the genome of the dominant symbiotic fungus Cenococcum geophilum.</title>
        <authorList>
            <consortium name="DOE Joint Genome Institute"/>
            <person name="Peter M."/>
            <person name="Kohler A."/>
            <person name="Ohm R.A."/>
            <person name="Kuo A."/>
            <person name="Krutzmann J."/>
            <person name="Morin E."/>
            <person name="Arend M."/>
            <person name="Barry K.W."/>
            <person name="Binder M."/>
            <person name="Choi C."/>
            <person name="Clum A."/>
            <person name="Copeland A."/>
            <person name="Grisel N."/>
            <person name="Haridas S."/>
            <person name="Kipfer T."/>
            <person name="LaButti K."/>
            <person name="Lindquist E."/>
            <person name="Lipzen A."/>
            <person name="Maire R."/>
            <person name="Meier B."/>
            <person name="Mihaltcheva S."/>
            <person name="Molinier V."/>
            <person name="Murat C."/>
            <person name="Poggeler S."/>
            <person name="Quandt C.A."/>
            <person name="Sperisen C."/>
            <person name="Tritt A."/>
            <person name="Tisserant E."/>
            <person name="Crous P.W."/>
            <person name="Henrissat B."/>
            <person name="Nehls U."/>
            <person name="Egli S."/>
            <person name="Spatafora J.W."/>
            <person name="Grigoriev I.V."/>
            <person name="Martin F.M."/>
        </authorList>
    </citation>
    <scope>NUCLEOTIDE SEQUENCE [LARGE SCALE GENOMIC DNA]</scope>
    <source>
        <strain evidence="1 2">CBS 459.81</strain>
    </source>
</reference>
<organism evidence="1 2">
    <name type="scientific">Lepidopterella palustris CBS 459.81</name>
    <dbReference type="NCBI Taxonomy" id="1314670"/>
    <lineage>
        <taxon>Eukaryota</taxon>
        <taxon>Fungi</taxon>
        <taxon>Dikarya</taxon>
        <taxon>Ascomycota</taxon>
        <taxon>Pezizomycotina</taxon>
        <taxon>Dothideomycetes</taxon>
        <taxon>Pleosporomycetidae</taxon>
        <taxon>Mytilinidiales</taxon>
        <taxon>Argynnaceae</taxon>
        <taxon>Lepidopterella</taxon>
    </lineage>
</organism>
<accession>A0A8E2E1C5</accession>